<feature type="transmembrane region" description="Helical" evidence="1">
    <location>
        <begin position="71"/>
        <end position="91"/>
    </location>
</feature>
<feature type="transmembrane region" description="Helical" evidence="1">
    <location>
        <begin position="111"/>
        <end position="138"/>
    </location>
</feature>
<sequence>MKHLLLCAAFWLCAGLACANGAPRPGEAEASAPVLAHAMPVASQGISSVNADENAPGYSAYAVYMEQQRRLGIRIAWGLALAFAVFAGLTLRSRQPRLVRFSRMALWTPCFLLAGAWFFPAALLVATVFAPAIAVAWWKRALSWWELGIGSALYLPTVLIGWAVLLAMAGVF</sequence>
<organism evidence="3 4">
    <name type="scientific">Acidovorax soli</name>
    <dbReference type="NCBI Taxonomy" id="592050"/>
    <lineage>
        <taxon>Bacteria</taxon>
        <taxon>Pseudomonadati</taxon>
        <taxon>Pseudomonadota</taxon>
        <taxon>Betaproteobacteria</taxon>
        <taxon>Burkholderiales</taxon>
        <taxon>Comamonadaceae</taxon>
        <taxon>Acidovorax</taxon>
    </lineage>
</organism>
<evidence type="ECO:0000256" key="1">
    <source>
        <dbReference type="SAM" id="Phobius"/>
    </source>
</evidence>
<accession>A0A7X0PAI2</accession>
<evidence type="ECO:0000256" key="2">
    <source>
        <dbReference type="SAM" id="SignalP"/>
    </source>
</evidence>
<dbReference type="EMBL" id="JACHLK010000002">
    <property type="protein sequence ID" value="MBB6558308.1"/>
    <property type="molecule type" value="Genomic_DNA"/>
</dbReference>
<feature type="chain" id="PRO_5030943221" evidence="2">
    <location>
        <begin position="20"/>
        <end position="172"/>
    </location>
</feature>
<comment type="caution">
    <text evidence="3">The sequence shown here is derived from an EMBL/GenBank/DDBJ whole genome shotgun (WGS) entry which is preliminary data.</text>
</comment>
<name>A0A7X0PAI2_9BURK</name>
<evidence type="ECO:0000313" key="4">
    <source>
        <dbReference type="Proteomes" id="UP000575083"/>
    </source>
</evidence>
<keyword evidence="1" id="KW-1133">Transmembrane helix</keyword>
<feature type="signal peptide" evidence="2">
    <location>
        <begin position="1"/>
        <end position="19"/>
    </location>
</feature>
<dbReference type="RefSeq" id="WP_184855760.1">
    <property type="nucleotide sequence ID" value="NZ_JACHLK010000002.1"/>
</dbReference>
<keyword evidence="4" id="KW-1185">Reference proteome</keyword>
<proteinExistence type="predicted"/>
<dbReference type="Proteomes" id="UP000575083">
    <property type="component" value="Unassembled WGS sequence"/>
</dbReference>
<keyword evidence="1" id="KW-0812">Transmembrane</keyword>
<keyword evidence="1" id="KW-0472">Membrane</keyword>
<reference evidence="3 4" key="1">
    <citation type="submission" date="2020-08" db="EMBL/GenBank/DDBJ databases">
        <title>Functional genomics of gut bacteria from endangered species of beetles.</title>
        <authorList>
            <person name="Carlos-Shanley C."/>
        </authorList>
    </citation>
    <scope>NUCLEOTIDE SEQUENCE [LARGE SCALE GENOMIC DNA]</scope>
    <source>
        <strain evidence="3 4">S00198</strain>
    </source>
</reference>
<dbReference type="AlphaFoldDB" id="A0A7X0PAI2"/>
<protein>
    <submittedName>
        <fullName evidence="3">Uncharacterized protein</fullName>
    </submittedName>
</protein>
<gene>
    <name evidence="3" type="ORF">HNP48_000972</name>
</gene>
<feature type="transmembrane region" description="Helical" evidence="1">
    <location>
        <begin position="144"/>
        <end position="171"/>
    </location>
</feature>
<keyword evidence="2" id="KW-0732">Signal</keyword>
<evidence type="ECO:0000313" key="3">
    <source>
        <dbReference type="EMBL" id="MBB6558308.1"/>
    </source>
</evidence>
<dbReference type="PROSITE" id="PS51257">
    <property type="entry name" value="PROKAR_LIPOPROTEIN"/>
    <property type="match status" value="1"/>
</dbReference>